<keyword evidence="2 4" id="KW-0863">Zinc-finger</keyword>
<organism evidence="7">
    <name type="scientific">Amphimedon queenslandica</name>
    <name type="common">Sponge</name>
    <dbReference type="NCBI Taxonomy" id="400682"/>
    <lineage>
        <taxon>Eukaryota</taxon>
        <taxon>Metazoa</taxon>
        <taxon>Porifera</taxon>
        <taxon>Demospongiae</taxon>
        <taxon>Heteroscleromorpha</taxon>
        <taxon>Haplosclerida</taxon>
        <taxon>Niphatidae</taxon>
        <taxon>Amphimedon</taxon>
    </lineage>
</organism>
<dbReference type="GO" id="GO:0060340">
    <property type="term" value="P:positive regulation of type I interferon-mediated signaling pathway"/>
    <property type="evidence" value="ECO:0007669"/>
    <property type="project" value="TreeGrafter"/>
</dbReference>
<name>A0A1X7TXC5_AMPQE</name>
<evidence type="ECO:0000256" key="2">
    <source>
        <dbReference type="ARBA" id="ARBA00022771"/>
    </source>
</evidence>
<accession>A0A1X7TXC5</accession>
<dbReference type="PROSITE" id="PS00518">
    <property type="entry name" value="ZF_RING_1"/>
    <property type="match status" value="1"/>
</dbReference>
<dbReference type="AlphaFoldDB" id="A0A1X7TXC5"/>
<proteinExistence type="predicted"/>
<keyword evidence="1" id="KW-0479">Metal-binding</keyword>
<dbReference type="InterPro" id="IPR017907">
    <property type="entry name" value="Znf_RING_CS"/>
</dbReference>
<dbReference type="SMART" id="SM00184">
    <property type="entry name" value="RING"/>
    <property type="match status" value="1"/>
</dbReference>
<reference evidence="7" key="1">
    <citation type="submission" date="2017-05" db="UniProtKB">
        <authorList>
            <consortium name="EnsemblMetazoa"/>
        </authorList>
    </citation>
    <scope>IDENTIFICATION</scope>
</reference>
<dbReference type="GO" id="GO:0005654">
    <property type="term" value="C:nucleoplasm"/>
    <property type="evidence" value="ECO:0007669"/>
    <property type="project" value="TreeGrafter"/>
</dbReference>
<keyword evidence="3" id="KW-0862">Zinc</keyword>
<dbReference type="InterPro" id="IPR001841">
    <property type="entry name" value="Znf_RING"/>
</dbReference>
<evidence type="ECO:0000259" key="5">
    <source>
        <dbReference type="PROSITE" id="PS50089"/>
    </source>
</evidence>
<evidence type="ECO:0000259" key="6">
    <source>
        <dbReference type="PROSITE" id="PS50119"/>
    </source>
</evidence>
<dbReference type="PANTHER" id="PTHR25462:SF299">
    <property type="entry name" value="E3 UBIQUITIN-PROTEIN LIGASE TRIM56"/>
    <property type="match status" value="1"/>
</dbReference>
<dbReference type="GO" id="GO:0061630">
    <property type="term" value="F:ubiquitin protein ligase activity"/>
    <property type="evidence" value="ECO:0007669"/>
    <property type="project" value="TreeGrafter"/>
</dbReference>
<dbReference type="GO" id="GO:0045087">
    <property type="term" value="P:innate immune response"/>
    <property type="evidence" value="ECO:0007669"/>
    <property type="project" value="TreeGrafter"/>
</dbReference>
<dbReference type="EnsemblMetazoa" id="Aqu2.1.19951_001">
    <property type="protein sequence ID" value="Aqu2.1.19951_001"/>
    <property type="gene ID" value="Aqu2.1.19951"/>
</dbReference>
<feature type="domain" description="B box-type" evidence="6">
    <location>
        <begin position="155"/>
        <end position="195"/>
    </location>
</feature>
<dbReference type="Gene3D" id="3.30.160.60">
    <property type="entry name" value="Classic Zinc Finger"/>
    <property type="match status" value="1"/>
</dbReference>
<dbReference type="SMART" id="SM00336">
    <property type="entry name" value="BBOX"/>
    <property type="match status" value="2"/>
</dbReference>
<dbReference type="InterPro" id="IPR015915">
    <property type="entry name" value="Kelch-typ_b-propeller"/>
</dbReference>
<evidence type="ECO:0000256" key="4">
    <source>
        <dbReference type="PROSITE-ProRule" id="PRU00024"/>
    </source>
</evidence>
<dbReference type="Gene3D" id="3.30.40.10">
    <property type="entry name" value="Zinc/RING finger domain, C3HC4 (zinc finger)"/>
    <property type="match status" value="1"/>
</dbReference>
<evidence type="ECO:0000313" key="7">
    <source>
        <dbReference type="EnsemblMetazoa" id="Aqu2.1.19951_001"/>
    </source>
</evidence>
<dbReference type="Gene3D" id="2.120.10.80">
    <property type="entry name" value="Kelch-type beta propeller"/>
    <property type="match status" value="1"/>
</dbReference>
<dbReference type="eggNOG" id="KOG2177">
    <property type="taxonomic scope" value="Eukaryota"/>
</dbReference>
<dbReference type="SUPFAM" id="SSF117281">
    <property type="entry name" value="Kelch motif"/>
    <property type="match status" value="1"/>
</dbReference>
<dbReference type="InterPro" id="IPR013083">
    <property type="entry name" value="Znf_RING/FYVE/PHD"/>
</dbReference>
<dbReference type="CDD" id="cd19769">
    <property type="entry name" value="Bbox2_TRIM16-like"/>
    <property type="match status" value="1"/>
</dbReference>
<dbReference type="PROSITE" id="PS50089">
    <property type="entry name" value="ZF_RING_2"/>
    <property type="match status" value="1"/>
</dbReference>
<dbReference type="InterPro" id="IPR047153">
    <property type="entry name" value="TRIM45/56/19-like"/>
</dbReference>
<dbReference type="InParanoid" id="A0A1X7TXC5"/>
<dbReference type="InterPro" id="IPR000315">
    <property type="entry name" value="Znf_B-box"/>
</dbReference>
<feature type="domain" description="B box-type" evidence="6">
    <location>
        <begin position="94"/>
        <end position="126"/>
    </location>
</feature>
<dbReference type="Pfam" id="PF13445">
    <property type="entry name" value="zf-RING_UBOX"/>
    <property type="match status" value="1"/>
</dbReference>
<dbReference type="SUPFAM" id="SSF57845">
    <property type="entry name" value="B-box zinc-binding domain"/>
    <property type="match status" value="1"/>
</dbReference>
<evidence type="ECO:0000256" key="3">
    <source>
        <dbReference type="ARBA" id="ARBA00022833"/>
    </source>
</evidence>
<dbReference type="InterPro" id="IPR027370">
    <property type="entry name" value="Znf-RING_euk"/>
</dbReference>
<dbReference type="OrthoDB" id="6105938at2759"/>
<dbReference type="SUPFAM" id="SSF57850">
    <property type="entry name" value="RING/U-box"/>
    <property type="match status" value="1"/>
</dbReference>
<feature type="domain" description="RING-type" evidence="5">
    <location>
        <begin position="16"/>
        <end position="57"/>
    </location>
</feature>
<sequence>MENFFQLGKLQEQLTCAVCLDIYTNPRTLSCLHSYCEECLQGLTIYQPHSITCPNCRCSTKVPTPGGVTKFPPAFHLNGLRDIYNTLKRTSLSARNVTCDNCGSPNDIGYCRSCRGFLCPVCIDDHVGCSEFSSLQQSLASLGGGGLTSLNQLPENKDLCRQHSEPLETFCRTCNEVICLQCIVNDHSAHDTVNLVDGYFEDYPLLESSLNTIGQMIPSINHSLIDIDNQIEDVREQDEIIKAEIRLMVEDLTKALQKSARLLTADVEKITEARMARLLEQKKLAKSALKQTTHIKSYMDQCLQVGTIQQIALSKKQMMERMNALKDQIKLEEFIPIQYTAVKLIKDETLSETIEHMGQKATIGIPPLGISGYASAVIGGYCNHDDCYHNSLYSFNVDTLTWKLLSSTTPHHGPKMKHRCGMVPIHFDGESYLVLIGGYGPAYNNTLKQPGAHGQIITTKSISHAVKVMDRELKTVKTFGGEKSCTNVKFSYPHRGLGDASYQLFFTIARYFEDLRSLGEPEGSVLDSLSQPKEENRLIQQEYCTILPRLALLASFLTLE</sequence>
<evidence type="ECO:0000256" key="1">
    <source>
        <dbReference type="ARBA" id="ARBA00022723"/>
    </source>
</evidence>
<dbReference type="Pfam" id="PF00643">
    <property type="entry name" value="zf-B_box"/>
    <property type="match status" value="1"/>
</dbReference>
<protein>
    <recommendedName>
        <fullName evidence="8">RING-type domain-containing protein</fullName>
    </recommendedName>
</protein>
<dbReference type="PANTHER" id="PTHR25462">
    <property type="entry name" value="BONUS, ISOFORM C-RELATED"/>
    <property type="match status" value="1"/>
</dbReference>
<dbReference type="PROSITE" id="PS50119">
    <property type="entry name" value="ZF_BBOX"/>
    <property type="match status" value="2"/>
</dbReference>
<evidence type="ECO:0008006" key="8">
    <source>
        <dbReference type="Google" id="ProtNLM"/>
    </source>
</evidence>
<dbReference type="OMA" id="CNEVICL"/>
<dbReference type="GO" id="GO:0008270">
    <property type="term" value="F:zinc ion binding"/>
    <property type="evidence" value="ECO:0007669"/>
    <property type="project" value="UniProtKB-KW"/>
</dbReference>